<keyword evidence="1" id="KW-0677">Repeat</keyword>
<name>A0A075LFZ1_9BACI</name>
<dbReference type="GO" id="GO:0006355">
    <property type="term" value="P:regulation of DNA-templated transcription"/>
    <property type="evidence" value="ECO:0007669"/>
    <property type="project" value="InterPro"/>
</dbReference>
<dbReference type="HOGENOM" id="CLU_078802_0_0_9"/>
<dbReference type="PANTHER" id="PTHR30185:SF15">
    <property type="entry name" value="CRYPTIC BETA-GLUCOSIDE BGL OPERON ANTITERMINATOR"/>
    <property type="match status" value="1"/>
</dbReference>
<dbReference type="Proteomes" id="UP000027980">
    <property type="component" value="Chromosome"/>
</dbReference>
<accession>A0A075LFZ1</accession>
<protein>
    <recommendedName>
        <fullName evidence="2">PRD domain-containing protein</fullName>
    </recommendedName>
</protein>
<evidence type="ECO:0000313" key="4">
    <source>
        <dbReference type="Proteomes" id="UP000027980"/>
    </source>
</evidence>
<dbReference type="InterPro" id="IPR050661">
    <property type="entry name" value="BglG_antiterminators"/>
</dbReference>
<evidence type="ECO:0000313" key="3">
    <source>
        <dbReference type="EMBL" id="AIF65339.1"/>
    </source>
</evidence>
<dbReference type="AlphaFoldDB" id="A0A075LFZ1"/>
<dbReference type="PANTHER" id="PTHR30185">
    <property type="entry name" value="CRYPTIC BETA-GLUCOSIDE BGL OPERON ANTITERMINATOR"/>
    <property type="match status" value="1"/>
</dbReference>
<dbReference type="InterPro" id="IPR036634">
    <property type="entry name" value="PRD_sf"/>
</dbReference>
<evidence type="ECO:0000259" key="2">
    <source>
        <dbReference type="PROSITE" id="PS51372"/>
    </source>
</evidence>
<dbReference type="GeneID" id="34222544"/>
<dbReference type="Gene3D" id="1.10.1790.10">
    <property type="entry name" value="PRD domain"/>
    <property type="match status" value="1"/>
</dbReference>
<dbReference type="PROSITE" id="PS51372">
    <property type="entry name" value="PRD_2"/>
    <property type="match status" value="2"/>
</dbReference>
<dbReference type="KEGG" id="tap:GZ22_00825"/>
<dbReference type="SUPFAM" id="SSF63520">
    <property type="entry name" value="PTS-regulatory domain, PRD"/>
    <property type="match status" value="2"/>
</dbReference>
<dbReference type="Pfam" id="PF00874">
    <property type="entry name" value="PRD"/>
    <property type="match status" value="2"/>
</dbReference>
<dbReference type="InterPro" id="IPR011608">
    <property type="entry name" value="PRD"/>
</dbReference>
<dbReference type="OrthoDB" id="9813552at2"/>
<dbReference type="SMART" id="SM01061">
    <property type="entry name" value="CAT_RBD"/>
    <property type="match status" value="1"/>
</dbReference>
<dbReference type="RefSeq" id="WP_038557755.1">
    <property type="nucleotide sequence ID" value="NZ_CP008876.1"/>
</dbReference>
<dbReference type="Gene3D" id="2.30.24.10">
    <property type="entry name" value="CAT RNA-binding domain"/>
    <property type="match status" value="1"/>
</dbReference>
<dbReference type="InterPro" id="IPR036650">
    <property type="entry name" value="CAT_RNA-bd_dom_sf"/>
</dbReference>
<dbReference type="Gene3D" id="1.20.58.1950">
    <property type="match status" value="1"/>
</dbReference>
<dbReference type="Gene3D" id="1.20.890.100">
    <property type="match status" value="1"/>
</dbReference>
<dbReference type="InterPro" id="IPR004341">
    <property type="entry name" value="CAT_RNA-bd_dom"/>
</dbReference>
<dbReference type="EMBL" id="CP008876">
    <property type="protein sequence ID" value="AIF65339.1"/>
    <property type="molecule type" value="Genomic_DNA"/>
</dbReference>
<feature type="domain" description="PRD" evidence="2">
    <location>
        <begin position="170"/>
        <end position="281"/>
    </location>
</feature>
<organism evidence="3 4">
    <name type="scientific">Terribacillus saccharophilus</name>
    <dbReference type="NCBI Taxonomy" id="361277"/>
    <lineage>
        <taxon>Bacteria</taxon>
        <taxon>Bacillati</taxon>
        <taxon>Bacillota</taxon>
        <taxon>Bacilli</taxon>
        <taxon>Bacillales</taxon>
        <taxon>Bacillaceae</taxon>
        <taxon>Terribacillus</taxon>
    </lineage>
</organism>
<feature type="domain" description="PRD" evidence="2">
    <location>
        <begin position="64"/>
        <end position="169"/>
    </location>
</feature>
<dbReference type="SUPFAM" id="SSF50151">
    <property type="entry name" value="SacY-like RNA-binding domain"/>
    <property type="match status" value="1"/>
</dbReference>
<dbReference type="NCBIfam" id="NF046042">
    <property type="entry name" value="LicT"/>
    <property type="match status" value="1"/>
</dbReference>
<dbReference type="GO" id="GO:0003723">
    <property type="term" value="F:RNA binding"/>
    <property type="evidence" value="ECO:0007669"/>
    <property type="project" value="InterPro"/>
</dbReference>
<sequence length="282" mass="33015">MKLKQPFNNNVVLAVDNSGNEVIVMGKGVGFNKRKYDMIDEATIDKIYTLNSSHANYSFKILDQIPGEYILATNSIIEAGERILDMKLSDALLITLADHINFAMERHNKGILMKNPLHWEVKKLYPREYAVGREALNIIFRFTKIKLPDFEASSIALHFVNAQYQQEQMSETMQITEITNRILGIISYHFQMRLDENSMNYSRFLTHLRYFILRQLNKENEAEPEPISLYDVIKVRYESSFECARKIAKHLQSEYGWHTTQDELTYLTLHLHRMTSRTKKID</sequence>
<evidence type="ECO:0000256" key="1">
    <source>
        <dbReference type="ARBA" id="ARBA00022737"/>
    </source>
</evidence>
<proteinExistence type="predicted"/>
<reference evidence="3 4" key="1">
    <citation type="submission" date="2014-07" db="EMBL/GenBank/DDBJ databases">
        <title>Complete genome sequence of a moderately halophilic bacterium Terribacillus aidingensis MP602, isolated from Cryptomeria fortunei in Tianmu mountain in China.</title>
        <authorList>
            <person name="Wang Y."/>
            <person name="Lu P."/>
            <person name="Zhang L."/>
        </authorList>
    </citation>
    <scope>NUCLEOTIDE SEQUENCE [LARGE SCALE GENOMIC DNA]</scope>
    <source>
        <strain evidence="3 4">MP602</strain>
    </source>
</reference>
<dbReference type="Pfam" id="PF03123">
    <property type="entry name" value="CAT_RBD"/>
    <property type="match status" value="1"/>
</dbReference>
<gene>
    <name evidence="3" type="ORF">GZ22_00825</name>
</gene>